<accession>A0A0C3PDP7</accession>
<keyword evidence="1" id="KW-1133">Transmembrane helix</keyword>
<reference evidence="3" key="2">
    <citation type="submission" date="2015-01" db="EMBL/GenBank/DDBJ databases">
        <title>Evolutionary Origins and Diversification of the Mycorrhizal Mutualists.</title>
        <authorList>
            <consortium name="DOE Joint Genome Institute"/>
            <consortium name="Mycorrhizal Genomics Consortium"/>
            <person name="Kohler A."/>
            <person name="Kuo A."/>
            <person name="Nagy L.G."/>
            <person name="Floudas D."/>
            <person name="Copeland A."/>
            <person name="Barry K.W."/>
            <person name="Cichocki N."/>
            <person name="Veneault-Fourrey C."/>
            <person name="LaButti K."/>
            <person name="Lindquist E.A."/>
            <person name="Lipzen A."/>
            <person name="Lundell T."/>
            <person name="Morin E."/>
            <person name="Murat C."/>
            <person name="Riley R."/>
            <person name="Ohm R."/>
            <person name="Sun H."/>
            <person name="Tunlid A."/>
            <person name="Henrissat B."/>
            <person name="Grigoriev I.V."/>
            <person name="Hibbett D.S."/>
            <person name="Martin F."/>
        </authorList>
    </citation>
    <scope>NUCLEOTIDE SEQUENCE [LARGE SCALE GENOMIC DNA]</scope>
    <source>
        <strain evidence="3">Marx 270</strain>
    </source>
</reference>
<dbReference type="OrthoDB" id="10405488at2759"/>
<dbReference type="InParanoid" id="A0A0C3PDP7"/>
<organism evidence="2 3">
    <name type="scientific">Pisolithus tinctorius Marx 270</name>
    <dbReference type="NCBI Taxonomy" id="870435"/>
    <lineage>
        <taxon>Eukaryota</taxon>
        <taxon>Fungi</taxon>
        <taxon>Dikarya</taxon>
        <taxon>Basidiomycota</taxon>
        <taxon>Agaricomycotina</taxon>
        <taxon>Agaricomycetes</taxon>
        <taxon>Agaricomycetidae</taxon>
        <taxon>Boletales</taxon>
        <taxon>Sclerodermatineae</taxon>
        <taxon>Pisolithaceae</taxon>
        <taxon>Pisolithus</taxon>
    </lineage>
</organism>
<evidence type="ECO:0000256" key="1">
    <source>
        <dbReference type="SAM" id="Phobius"/>
    </source>
</evidence>
<keyword evidence="1" id="KW-0812">Transmembrane</keyword>
<dbReference type="Proteomes" id="UP000054217">
    <property type="component" value="Unassembled WGS sequence"/>
</dbReference>
<proteinExistence type="predicted"/>
<dbReference type="AlphaFoldDB" id="A0A0C3PDP7"/>
<dbReference type="HOGENOM" id="CLU_1468764_0_0_1"/>
<sequence length="184" mass="21295">MDSDSTKGELLGPNTGKPLSFYELWFIFSIVFGAALVVFIALFLLMLSLIDRWEKLSPRTAPDRVYAKDTLPVHNDFNASPRYTPLRSMLSTIVLPIRRCVFALLIFVFFTTRVSCKLSDLSPPTSLYSFFRSLSNFFFHRKDRNSLPEERSAGRSRELPRSATRVPHSFYVRRQNRKGTFPWT</sequence>
<feature type="transmembrane region" description="Helical" evidence="1">
    <location>
        <begin position="24"/>
        <end position="50"/>
    </location>
</feature>
<reference evidence="2 3" key="1">
    <citation type="submission" date="2014-04" db="EMBL/GenBank/DDBJ databases">
        <authorList>
            <consortium name="DOE Joint Genome Institute"/>
            <person name="Kuo A."/>
            <person name="Kohler A."/>
            <person name="Costa M.D."/>
            <person name="Nagy L.G."/>
            <person name="Floudas D."/>
            <person name="Copeland A."/>
            <person name="Barry K.W."/>
            <person name="Cichocki N."/>
            <person name="Veneault-Fourrey C."/>
            <person name="LaButti K."/>
            <person name="Lindquist E.A."/>
            <person name="Lipzen A."/>
            <person name="Lundell T."/>
            <person name="Morin E."/>
            <person name="Murat C."/>
            <person name="Sun H."/>
            <person name="Tunlid A."/>
            <person name="Henrissat B."/>
            <person name="Grigoriev I.V."/>
            <person name="Hibbett D.S."/>
            <person name="Martin F."/>
            <person name="Nordberg H.P."/>
            <person name="Cantor M.N."/>
            <person name="Hua S.X."/>
        </authorList>
    </citation>
    <scope>NUCLEOTIDE SEQUENCE [LARGE SCALE GENOMIC DNA]</scope>
    <source>
        <strain evidence="2 3">Marx 270</strain>
    </source>
</reference>
<evidence type="ECO:0000313" key="2">
    <source>
        <dbReference type="EMBL" id="KIO05914.1"/>
    </source>
</evidence>
<protein>
    <submittedName>
        <fullName evidence="2">Uncharacterized protein</fullName>
    </submittedName>
</protein>
<gene>
    <name evidence="2" type="ORF">M404DRAFT_999632</name>
</gene>
<name>A0A0C3PDP7_PISTI</name>
<keyword evidence="3" id="KW-1185">Reference proteome</keyword>
<evidence type="ECO:0000313" key="3">
    <source>
        <dbReference type="Proteomes" id="UP000054217"/>
    </source>
</evidence>
<keyword evidence="1" id="KW-0472">Membrane</keyword>
<dbReference type="EMBL" id="KN831965">
    <property type="protein sequence ID" value="KIO05914.1"/>
    <property type="molecule type" value="Genomic_DNA"/>
</dbReference>